<dbReference type="AlphaFoldDB" id="A0AAU6PZG4"/>
<dbReference type="PANTHER" id="PTHR35149">
    <property type="entry name" value="SLL5132 PROTEIN"/>
    <property type="match status" value="1"/>
</dbReference>
<proteinExistence type="predicted"/>
<evidence type="ECO:0000313" key="3">
    <source>
        <dbReference type="EMBL" id="WYF43455.1"/>
    </source>
</evidence>
<keyword evidence="3" id="KW-0255">Endonuclease</keyword>
<dbReference type="Pfam" id="PF03235">
    <property type="entry name" value="GmrSD_N"/>
    <property type="match status" value="1"/>
</dbReference>
<keyword evidence="3" id="KW-0540">Nuclease</keyword>
<dbReference type="RefSeq" id="WP_339094143.1">
    <property type="nucleotide sequence ID" value="NZ_CP149782.1"/>
</dbReference>
<reference evidence="3" key="1">
    <citation type="submission" date="2024-03" db="EMBL/GenBank/DDBJ databases">
        <title>Deinococcus weizhi sp. nov., isolated from human skin.</title>
        <authorList>
            <person name="Wei Z."/>
            <person name="Tian F."/>
            <person name="Yang C."/>
            <person name="Xin L.T."/>
            <person name="Wen Z.J."/>
            <person name="Lan K.C."/>
            <person name="Yu L."/>
            <person name="Zhe W."/>
            <person name="Dan F.D."/>
            <person name="Jun W."/>
            <person name="Rui Z."/>
            <person name="Yong X.J."/>
            <person name="Ting Y."/>
            <person name="Wei X."/>
            <person name="Xu Z.G."/>
            <person name="Xin Z."/>
            <person name="Dong F.G."/>
            <person name="Ni X.M."/>
            <person name="Zheng M.G."/>
            <person name="Chun Y."/>
            <person name="Qian W.X."/>
        </authorList>
    </citation>
    <scope>NUCLEOTIDE SEQUENCE</scope>
    <source>
        <strain evidence="3">VB142</strain>
    </source>
</reference>
<feature type="domain" description="GmrSD restriction endonucleases N-terminal" evidence="1">
    <location>
        <begin position="17"/>
        <end position="237"/>
    </location>
</feature>
<dbReference type="InterPro" id="IPR011089">
    <property type="entry name" value="GmrSD_C"/>
</dbReference>
<organism evidence="3">
    <name type="scientific">Deinococcus sp. VB142</name>
    <dbReference type="NCBI Taxonomy" id="3112952"/>
    <lineage>
        <taxon>Bacteria</taxon>
        <taxon>Thermotogati</taxon>
        <taxon>Deinococcota</taxon>
        <taxon>Deinococci</taxon>
        <taxon>Deinococcales</taxon>
        <taxon>Deinococcaceae</taxon>
        <taxon>Deinococcus</taxon>
    </lineage>
</organism>
<evidence type="ECO:0000259" key="1">
    <source>
        <dbReference type="Pfam" id="PF03235"/>
    </source>
</evidence>
<keyword evidence="3" id="KW-0378">Hydrolase</keyword>
<accession>A0AAU6PZG4</accession>
<dbReference type="Pfam" id="PF07510">
    <property type="entry name" value="GmrSD_C"/>
    <property type="match status" value="1"/>
</dbReference>
<dbReference type="InterPro" id="IPR004919">
    <property type="entry name" value="GmrSD_N"/>
</dbReference>
<dbReference type="GO" id="GO:0004519">
    <property type="term" value="F:endonuclease activity"/>
    <property type="evidence" value="ECO:0007669"/>
    <property type="project" value="UniProtKB-KW"/>
</dbReference>
<protein>
    <submittedName>
        <fullName evidence="3">DUF262 domain-containing HNH endonuclease family protein</fullName>
    </submittedName>
</protein>
<dbReference type="PANTHER" id="PTHR35149:SF2">
    <property type="entry name" value="DUF262 DOMAIN-CONTAINING PROTEIN"/>
    <property type="match status" value="1"/>
</dbReference>
<name>A0AAU6PZG4_9DEIO</name>
<dbReference type="EMBL" id="CP149782">
    <property type="protein sequence ID" value="WYF43455.1"/>
    <property type="molecule type" value="Genomic_DNA"/>
</dbReference>
<evidence type="ECO:0000259" key="2">
    <source>
        <dbReference type="Pfam" id="PF07510"/>
    </source>
</evidence>
<sequence>MTQIVRGINSYTASVGDVLRKSVTYIVPEYQRDYSWTQEEIDELWNDITGAATRPNDDYFMGAIVISPSSKKDSWDIVDGQQRLTTLSIIFSVIQKQWKIMDDDRHVDIRRDYLGDRDRETKEFKPKIKLNASNDDIYRDVVIDHKVFAGLDLKAINKSNKLIVQSFNAIEIKLNNWLSQKKDRQSALIEIEKFISNRLKLIVIEAVSDYDAYLIFETLNDRGLDLAVSDLVKNHLFRLGGSQLEDFKRKWLEINTLVGSDLKPFLRHFWISENQLISEKDLYKNIREKISSHTSARGFMSRLHKGAVFYSAISNQDHELWNDYPDSIREDLAALDLFRVSQFKPIVLAAMDKFTPSEVAKAVRLLLVISVRYSVVSKLSTGNLEKVYGAAVQGINSGRVKNSKDLFNEIKSLYVEDVRFKDNIVSLRFDKPSISRYFLAKICENMSGEEEKTVLHSGKATLEHIMPQSQMEFWGINQNEADDYINHIGNLTLLERRKNQSISNKSFEEKKPTFEKSTLIINSIIASKGAWGIDEIIERGQILADAATKIWRFET</sequence>
<gene>
    <name evidence="3" type="ORF">WDJ50_08425</name>
</gene>
<feature type="domain" description="GmrSD restriction endonucleases C-terminal" evidence="2">
    <location>
        <begin position="416"/>
        <end position="545"/>
    </location>
</feature>